<accession>A0ABV6DR32</accession>
<protein>
    <submittedName>
        <fullName evidence="1">Protein phosphatase 2C domain-containing protein</fullName>
    </submittedName>
</protein>
<evidence type="ECO:0000313" key="2">
    <source>
        <dbReference type="Proteomes" id="UP001589776"/>
    </source>
</evidence>
<comment type="caution">
    <text evidence="1">The sequence shown here is derived from an EMBL/GenBank/DDBJ whole genome shotgun (WGS) entry which is preliminary data.</text>
</comment>
<name>A0ABV6DR32_9BACL</name>
<organism evidence="1 2">
    <name type="scientific">Paenibacillus chartarius</name>
    <dbReference type="NCBI Taxonomy" id="747481"/>
    <lineage>
        <taxon>Bacteria</taxon>
        <taxon>Bacillati</taxon>
        <taxon>Bacillota</taxon>
        <taxon>Bacilli</taxon>
        <taxon>Bacillales</taxon>
        <taxon>Paenibacillaceae</taxon>
        <taxon>Paenibacillus</taxon>
    </lineage>
</organism>
<gene>
    <name evidence="1" type="ORF">ACFFK0_22165</name>
</gene>
<evidence type="ECO:0000313" key="1">
    <source>
        <dbReference type="EMBL" id="MFC0215105.1"/>
    </source>
</evidence>
<proteinExistence type="predicted"/>
<dbReference type="EMBL" id="JBHLWN010000081">
    <property type="protein sequence ID" value="MFC0215105.1"/>
    <property type="molecule type" value="Genomic_DNA"/>
</dbReference>
<keyword evidence="2" id="KW-1185">Reference proteome</keyword>
<reference evidence="1 2" key="1">
    <citation type="submission" date="2024-09" db="EMBL/GenBank/DDBJ databases">
        <authorList>
            <person name="Sun Q."/>
            <person name="Mori K."/>
        </authorList>
    </citation>
    <scope>NUCLEOTIDE SEQUENCE [LARGE SCALE GENOMIC DNA]</scope>
    <source>
        <strain evidence="1 2">CCM 7759</strain>
    </source>
</reference>
<sequence length="171" mass="19499">MLSCPTSQAFQLIERSILDIFTSEPFLSECRRLQGEASCLICLRKENYVWWLSVGDCMLFLSHAELARWGQAMLNQRNFYEWIGRVNTFELSVPCYSSGRRQLRSGTSEIIMITDGFLDTGYGLNGIADVLQGRINMNKFFEMLHNESTVDSTTMIYWSVVNPKSAAIPSN</sequence>
<dbReference type="Proteomes" id="UP001589776">
    <property type="component" value="Unassembled WGS sequence"/>
</dbReference>
<dbReference type="SUPFAM" id="SSF81606">
    <property type="entry name" value="PP2C-like"/>
    <property type="match status" value="1"/>
</dbReference>
<dbReference type="InterPro" id="IPR036457">
    <property type="entry name" value="PPM-type-like_dom_sf"/>
</dbReference>
<dbReference type="RefSeq" id="WP_377472549.1">
    <property type="nucleotide sequence ID" value="NZ_JBHLWN010000081.1"/>
</dbReference>